<gene>
    <name evidence="2" type="ORF">H9624_08475</name>
</gene>
<keyword evidence="1" id="KW-1133">Transmembrane helix</keyword>
<protein>
    <recommendedName>
        <fullName evidence="4">DUF4190 domain-containing protein</fullName>
    </recommendedName>
</protein>
<dbReference type="RefSeq" id="WP_251839470.1">
    <property type="nucleotide sequence ID" value="NZ_JACSPO010000003.1"/>
</dbReference>
<dbReference type="Proteomes" id="UP000661894">
    <property type="component" value="Unassembled WGS sequence"/>
</dbReference>
<evidence type="ECO:0000313" key="3">
    <source>
        <dbReference type="Proteomes" id="UP000661894"/>
    </source>
</evidence>
<feature type="transmembrane region" description="Helical" evidence="1">
    <location>
        <begin position="34"/>
        <end position="56"/>
    </location>
</feature>
<name>A0ABR8Z212_9MICO</name>
<sequence>MSEPSTEGNRHGTWSLTLGVLGLLALLAPAATAVVLLGTVVSITAVVLGVNGVLAASGGRATNRPQAVAGILLGALHN</sequence>
<evidence type="ECO:0000256" key="1">
    <source>
        <dbReference type="SAM" id="Phobius"/>
    </source>
</evidence>
<evidence type="ECO:0000313" key="2">
    <source>
        <dbReference type="EMBL" id="MBD8062359.1"/>
    </source>
</evidence>
<proteinExistence type="predicted"/>
<dbReference type="EMBL" id="JACSPO010000003">
    <property type="protein sequence ID" value="MBD8062359.1"/>
    <property type="molecule type" value="Genomic_DNA"/>
</dbReference>
<keyword evidence="1" id="KW-0812">Transmembrane</keyword>
<organism evidence="2 3">
    <name type="scientific">Oceanitalea stevensii</name>
    <dbReference type="NCBI Taxonomy" id="2763072"/>
    <lineage>
        <taxon>Bacteria</taxon>
        <taxon>Bacillati</taxon>
        <taxon>Actinomycetota</taxon>
        <taxon>Actinomycetes</taxon>
        <taxon>Micrococcales</taxon>
        <taxon>Bogoriellaceae</taxon>
        <taxon>Georgenia</taxon>
    </lineage>
</organism>
<keyword evidence="3" id="KW-1185">Reference proteome</keyword>
<feature type="transmembrane region" description="Helical" evidence="1">
    <location>
        <begin position="12"/>
        <end position="28"/>
    </location>
</feature>
<evidence type="ECO:0008006" key="4">
    <source>
        <dbReference type="Google" id="ProtNLM"/>
    </source>
</evidence>
<comment type="caution">
    <text evidence="2">The sequence shown here is derived from an EMBL/GenBank/DDBJ whole genome shotgun (WGS) entry which is preliminary data.</text>
</comment>
<reference evidence="2 3" key="1">
    <citation type="submission" date="2020-08" db="EMBL/GenBank/DDBJ databases">
        <title>A Genomic Blueprint of the Chicken Gut Microbiome.</title>
        <authorList>
            <person name="Gilroy R."/>
            <person name="Ravi A."/>
            <person name="Getino M."/>
            <person name="Pursley I."/>
            <person name="Horton D.L."/>
            <person name="Alikhan N.-F."/>
            <person name="Baker D."/>
            <person name="Gharbi K."/>
            <person name="Hall N."/>
            <person name="Watson M."/>
            <person name="Adriaenssens E.M."/>
            <person name="Foster-Nyarko E."/>
            <person name="Jarju S."/>
            <person name="Secka A."/>
            <person name="Antonio M."/>
            <person name="Oren A."/>
            <person name="Chaudhuri R."/>
            <person name="La Ragione R.M."/>
            <person name="Hildebrand F."/>
            <person name="Pallen M.J."/>
        </authorList>
    </citation>
    <scope>NUCLEOTIDE SEQUENCE [LARGE SCALE GENOMIC DNA]</scope>
    <source>
        <strain evidence="2 3">Sa1BUA1</strain>
    </source>
</reference>
<keyword evidence="1" id="KW-0472">Membrane</keyword>
<accession>A0ABR8Z212</accession>